<feature type="region of interest" description="Disordered" evidence="3">
    <location>
        <begin position="423"/>
        <end position="449"/>
    </location>
</feature>
<dbReference type="VEuPathDB" id="FungiDB:AMAG_14535"/>
<reference evidence="6" key="2">
    <citation type="submission" date="2009-11" db="EMBL/GenBank/DDBJ databases">
        <title>The Genome Sequence of Allomyces macrogynus strain ATCC 38327.</title>
        <authorList>
            <consortium name="The Broad Institute Genome Sequencing Platform"/>
            <person name="Russ C."/>
            <person name="Cuomo C."/>
            <person name="Shea T."/>
            <person name="Young S.K."/>
            <person name="Zeng Q."/>
            <person name="Koehrsen M."/>
            <person name="Haas B."/>
            <person name="Borodovsky M."/>
            <person name="Guigo R."/>
            <person name="Alvarado L."/>
            <person name="Berlin A."/>
            <person name="Borenstein D."/>
            <person name="Chen Z."/>
            <person name="Engels R."/>
            <person name="Freedman E."/>
            <person name="Gellesch M."/>
            <person name="Goldberg J."/>
            <person name="Griggs A."/>
            <person name="Gujja S."/>
            <person name="Heiman D."/>
            <person name="Hepburn T."/>
            <person name="Howarth C."/>
            <person name="Jen D."/>
            <person name="Larson L."/>
            <person name="Lewis B."/>
            <person name="Mehta T."/>
            <person name="Park D."/>
            <person name="Pearson M."/>
            <person name="Roberts A."/>
            <person name="Saif S."/>
            <person name="Shenoy N."/>
            <person name="Sisk P."/>
            <person name="Stolte C."/>
            <person name="Sykes S."/>
            <person name="Walk T."/>
            <person name="White J."/>
            <person name="Yandava C."/>
            <person name="Burger G."/>
            <person name="Gray M.W."/>
            <person name="Holland P.W.H."/>
            <person name="King N."/>
            <person name="Lang F.B.F."/>
            <person name="Roger A.J."/>
            <person name="Ruiz-Trillo I."/>
            <person name="Lander E."/>
            <person name="Nusbaum C."/>
        </authorList>
    </citation>
    <scope>NUCLEOTIDE SEQUENCE [LARGE SCALE GENOMIC DNA]</scope>
    <source>
        <strain evidence="6">ATCC 38327</strain>
    </source>
</reference>
<evidence type="ECO:0000313" key="5">
    <source>
        <dbReference type="EMBL" id="KNE70396.1"/>
    </source>
</evidence>
<organism evidence="5 6">
    <name type="scientific">Allomyces macrogynus (strain ATCC 38327)</name>
    <name type="common">Allomyces javanicus var. macrogynus</name>
    <dbReference type="NCBI Taxonomy" id="578462"/>
    <lineage>
        <taxon>Eukaryota</taxon>
        <taxon>Fungi</taxon>
        <taxon>Fungi incertae sedis</taxon>
        <taxon>Blastocladiomycota</taxon>
        <taxon>Blastocladiomycetes</taxon>
        <taxon>Blastocladiales</taxon>
        <taxon>Blastocladiaceae</taxon>
        <taxon>Allomyces</taxon>
    </lineage>
</organism>
<name>A0A0L0T6R6_ALLM3</name>
<evidence type="ECO:0000256" key="1">
    <source>
        <dbReference type="ARBA" id="ARBA00022614"/>
    </source>
</evidence>
<dbReference type="OrthoDB" id="433501at2759"/>
<dbReference type="EMBL" id="GG745365">
    <property type="protein sequence ID" value="KNE70396.1"/>
    <property type="molecule type" value="Genomic_DNA"/>
</dbReference>
<dbReference type="InterPro" id="IPR001611">
    <property type="entry name" value="Leu-rich_rpt"/>
</dbReference>
<evidence type="ECO:0000259" key="4">
    <source>
        <dbReference type="SMART" id="SM00446"/>
    </source>
</evidence>
<accession>A0A0L0T6R6</accession>
<feature type="region of interest" description="Disordered" evidence="3">
    <location>
        <begin position="295"/>
        <end position="314"/>
    </location>
</feature>
<dbReference type="Proteomes" id="UP000054350">
    <property type="component" value="Unassembled WGS sequence"/>
</dbReference>
<dbReference type="PANTHER" id="PTHR18849">
    <property type="entry name" value="LEUCINE RICH REPEAT PROTEIN"/>
    <property type="match status" value="1"/>
</dbReference>
<keyword evidence="1" id="KW-0433">Leucine-rich repeat</keyword>
<dbReference type="Pfam" id="PF14580">
    <property type="entry name" value="LRR_9"/>
    <property type="match status" value="1"/>
</dbReference>
<dbReference type="Gene3D" id="3.80.10.10">
    <property type="entry name" value="Ribonuclease Inhibitor"/>
    <property type="match status" value="1"/>
</dbReference>
<evidence type="ECO:0000256" key="2">
    <source>
        <dbReference type="ARBA" id="ARBA00022737"/>
    </source>
</evidence>
<sequence>MPNLKIASLSQNHIATLAPFANLPQLQELYLRGNRIGELTPQAQDERRPGRPAPAVVSPLVVLERELKHLQGCKKLSVLWLAENPCAQHGIEYRNLVIRMLPQLKQLDKLEIKPAERKAAAAAAAAAMHEHEHIPTPATAAHKPMSPPAAVRAAAVPNISMTSPTSSAPTSPKQVATSPKPSPLTIAPHNAAHHATSTQYSPQDVRSVLPNALSRPHSPDHHHLHHHAHERSPSPSSQRRRTSTANSMTVRPGSPRAVSPGHLHVDPRVRRASVGPFSPQDVRSVLVPEADALGMHQPPAAGTVSGPTSPRMRHASMPATHVAHAHQVPHVHVPGGGGHNNVLFAVMALVRDLEPGALRVVHQEVGRMLELTAEATHVHQHTNGHAFDYGHSGHGSRSHSAHAHDLGVHGAHAMYAAHDAMHHHPAGRVSPPPGTYPGNAAHLHGYRPL</sequence>
<dbReference type="AlphaFoldDB" id="A0A0L0T6R6"/>
<proteinExistence type="predicted"/>
<feature type="compositionally biased region" description="Low complexity" evidence="3">
    <location>
        <begin position="160"/>
        <end position="172"/>
    </location>
</feature>
<evidence type="ECO:0000256" key="3">
    <source>
        <dbReference type="SAM" id="MobiDB-lite"/>
    </source>
</evidence>
<evidence type="ECO:0000313" key="6">
    <source>
        <dbReference type="Proteomes" id="UP000054350"/>
    </source>
</evidence>
<keyword evidence="2" id="KW-0677">Repeat</keyword>
<reference evidence="5 6" key="1">
    <citation type="submission" date="2009-11" db="EMBL/GenBank/DDBJ databases">
        <title>Annotation of Allomyces macrogynus ATCC 38327.</title>
        <authorList>
            <consortium name="The Broad Institute Genome Sequencing Platform"/>
            <person name="Russ C."/>
            <person name="Cuomo C."/>
            <person name="Burger G."/>
            <person name="Gray M.W."/>
            <person name="Holland P.W.H."/>
            <person name="King N."/>
            <person name="Lang F.B.F."/>
            <person name="Roger A.J."/>
            <person name="Ruiz-Trillo I."/>
            <person name="Young S.K."/>
            <person name="Zeng Q."/>
            <person name="Gargeya S."/>
            <person name="Fitzgerald M."/>
            <person name="Haas B."/>
            <person name="Abouelleil A."/>
            <person name="Alvarado L."/>
            <person name="Arachchi H.M."/>
            <person name="Berlin A."/>
            <person name="Chapman S.B."/>
            <person name="Gearin G."/>
            <person name="Goldberg J."/>
            <person name="Griggs A."/>
            <person name="Gujja S."/>
            <person name="Hansen M."/>
            <person name="Heiman D."/>
            <person name="Howarth C."/>
            <person name="Larimer J."/>
            <person name="Lui A."/>
            <person name="MacDonald P.J.P."/>
            <person name="McCowen C."/>
            <person name="Montmayeur A."/>
            <person name="Murphy C."/>
            <person name="Neiman D."/>
            <person name="Pearson M."/>
            <person name="Priest M."/>
            <person name="Roberts A."/>
            <person name="Saif S."/>
            <person name="Shea T."/>
            <person name="Sisk P."/>
            <person name="Stolte C."/>
            <person name="Sykes S."/>
            <person name="Wortman J."/>
            <person name="Nusbaum C."/>
            <person name="Birren B."/>
        </authorList>
    </citation>
    <scope>NUCLEOTIDE SEQUENCE [LARGE SCALE GENOMIC DNA]</scope>
    <source>
        <strain evidence="5 6">ATCC 38327</strain>
    </source>
</reference>
<dbReference type="eggNOG" id="KOG2123">
    <property type="taxonomic scope" value="Eukaryota"/>
</dbReference>
<dbReference type="SUPFAM" id="SSF52075">
    <property type="entry name" value="Outer arm dynein light chain 1"/>
    <property type="match status" value="1"/>
</dbReference>
<keyword evidence="6" id="KW-1185">Reference proteome</keyword>
<feature type="domain" description="U2A'/phosphoprotein 32 family A C-terminal" evidence="4">
    <location>
        <begin position="90"/>
        <end position="108"/>
    </location>
</feature>
<protein>
    <recommendedName>
        <fullName evidence="4">U2A'/phosphoprotein 32 family A C-terminal domain-containing protein</fullName>
    </recommendedName>
</protein>
<feature type="compositionally biased region" description="Polar residues" evidence="3">
    <location>
        <begin position="195"/>
        <end position="204"/>
    </location>
</feature>
<dbReference type="InterPro" id="IPR003603">
    <property type="entry name" value="U2A'_phosphoprotein32A_C"/>
</dbReference>
<gene>
    <name evidence="5" type="ORF">AMAG_14535</name>
</gene>
<feature type="region of interest" description="Disordered" evidence="3">
    <location>
        <begin position="160"/>
        <end position="263"/>
    </location>
</feature>
<feature type="compositionally biased region" description="Basic residues" evidence="3">
    <location>
        <begin position="220"/>
        <end position="229"/>
    </location>
</feature>
<dbReference type="PROSITE" id="PS51450">
    <property type="entry name" value="LRR"/>
    <property type="match status" value="1"/>
</dbReference>
<dbReference type="SMART" id="SM00446">
    <property type="entry name" value="LRRcap"/>
    <property type="match status" value="1"/>
</dbReference>
<dbReference type="InterPro" id="IPR032675">
    <property type="entry name" value="LRR_dom_sf"/>
</dbReference>
<dbReference type="PANTHER" id="PTHR18849:SF0">
    <property type="entry name" value="CILIA- AND FLAGELLA-ASSOCIATED PROTEIN 410-RELATED"/>
    <property type="match status" value="1"/>
</dbReference>